<organism evidence="1">
    <name type="scientific">Manihot esculenta</name>
    <name type="common">Cassava</name>
    <name type="synonym">Jatropha manihot</name>
    <dbReference type="NCBI Taxonomy" id="3983"/>
    <lineage>
        <taxon>Eukaryota</taxon>
        <taxon>Viridiplantae</taxon>
        <taxon>Streptophyta</taxon>
        <taxon>Embryophyta</taxon>
        <taxon>Tracheophyta</taxon>
        <taxon>Spermatophyta</taxon>
        <taxon>Magnoliopsida</taxon>
        <taxon>eudicotyledons</taxon>
        <taxon>Gunneridae</taxon>
        <taxon>Pentapetalae</taxon>
        <taxon>rosids</taxon>
        <taxon>fabids</taxon>
        <taxon>Malpighiales</taxon>
        <taxon>Euphorbiaceae</taxon>
        <taxon>Crotonoideae</taxon>
        <taxon>Manihoteae</taxon>
        <taxon>Manihot</taxon>
    </lineage>
</organism>
<protein>
    <submittedName>
        <fullName evidence="1">Uncharacterized protein</fullName>
    </submittedName>
</protein>
<dbReference type="AlphaFoldDB" id="A0A2C9V1W8"/>
<evidence type="ECO:0000313" key="1">
    <source>
        <dbReference type="EMBL" id="OAY37729.1"/>
    </source>
</evidence>
<gene>
    <name evidence="1" type="ORF">MANES_11G124600</name>
</gene>
<accession>A0A2C9V1W8</accession>
<name>A0A2C9V1W8_MANES</name>
<reference evidence="1" key="1">
    <citation type="submission" date="2016-02" db="EMBL/GenBank/DDBJ databases">
        <title>WGS assembly of Manihot esculenta.</title>
        <authorList>
            <person name="Bredeson J.V."/>
            <person name="Prochnik S.E."/>
            <person name="Lyons J.B."/>
            <person name="Schmutz J."/>
            <person name="Grimwood J."/>
            <person name="Vrebalov J."/>
            <person name="Bart R.S."/>
            <person name="Amuge T."/>
            <person name="Ferguson M.E."/>
            <person name="Green R."/>
            <person name="Putnam N."/>
            <person name="Stites J."/>
            <person name="Rounsley S."/>
            <person name="Rokhsar D.S."/>
        </authorList>
    </citation>
    <scope>NUCLEOTIDE SEQUENCE [LARGE SCALE GENOMIC DNA]</scope>
    <source>
        <tissue evidence="1">Leaf</tissue>
    </source>
</reference>
<proteinExistence type="predicted"/>
<dbReference type="EMBL" id="CM004397">
    <property type="protein sequence ID" value="OAY37729.1"/>
    <property type="molecule type" value="Genomic_DNA"/>
</dbReference>
<sequence>MLIAEYRAIYEAEGIESGAFSVQTTTSSLLLASFLLIAEMIYRSENISDHP</sequence>